<keyword evidence="2" id="KW-1185">Reference proteome</keyword>
<dbReference type="Gene3D" id="2.40.160.130">
    <property type="entry name" value="Capsule assembly protein Wzi"/>
    <property type="match status" value="1"/>
</dbReference>
<sequence>MRIKLPAFSLVAILFSVFTYGQQLEFSGNASVLGLSGTDEELPFWMYHNTFGRIEANTNAFTLLNANVGKGFGENSYLEVGGGVLYNDGLERQVRADEWYLSYQYKWLGFEGGKKQPIENYDGIASVNTDMIWNNNARPRPGVRLFTAHPVALTKSKRLLFEAEYGDYFLDDERYVEGARFHGKSLAFLYRFDKGWQVKGGLRHTVMWGGNSPRFGQQPEGFGDYLRAVFSLPGGEGATESDQINTLGNAVSGYFFHLSKNWQNWYGEFIWNNLQEDSSGRNLSNLPDGRYALYLKNKKEQHWFRSAIYEFIYTKSQSAWADDFSADDDYFNNGQYPGGYTYNGMIIGTPFFLLSPNEDGVYSNRIVVHHFGGLIGVGNFNFRGRVSFRKNYSSPGRAYYGEPYNGPKNIISGDLQVTWRNAFTPLHFWVAADHSNINDNGAVGIGLSRSW</sequence>
<dbReference type="RefSeq" id="WP_136335921.1">
    <property type="nucleotide sequence ID" value="NZ_QXMP01000008.1"/>
</dbReference>
<dbReference type="EMBL" id="SSMC01000002">
    <property type="protein sequence ID" value="THD67716.1"/>
    <property type="molecule type" value="Genomic_DNA"/>
</dbReference>
<protein>
    <recommendedName>
        <fullName evidence="3">Capsule assembly Wzi family protein</fullName>
    </recommendedName>
</protein>
<dbReference type="AlphaFoldDB" id="A0A4V6RRT2"/>
<evidence type="ECO:0000313" key="2">
    <source>
        <dbReference type="Proteomes" id="UP000305939"/>
    </source>
</evidence>
<dbReference type="InterPro" id="IPR038636">
    <property type="entry name" value="Wzi_sf"/>
</dbReference>
<dbReference type="Proteomes" id="UP000305939">
    <property type="component" value="Unassembled WGS sequence"/>
</dbReference>
<dbReference type="InterPro" id="IPR026950">
    <property type="entry name" value="Caps_assemb_Wzi"/>
</dbReference>
<evidence type="ECO:0000313" key="1">
    <source>
        <dbReference type="EMBL" id="THD67716.1"/>
    </source>
</evidence>
<proteinExistence type="predicted"/>
<gene>
    <name evidence="1" type="ORF">E7Z59_08660</name>
</gene>
<dbReference type="OrthoDB" id="596512at2"/>
<dbReference type="Pfam" id="PF14052">
    <property type="entry name" value="Caps_assemb_Wzi"/>
    <property type="match status" value="1"/>
</dbReference>
<evidence type="ECO:0008006" key="3">
    <source>
        <dbReference type="Google" id="ProtNLM"/>
    </source>
</evidence>
<accession>A0A4V6RRT2</accession>
<organism evidence="1 2">
    <name type="scientific">Robertkochia marina</name>
    <dbReference type="NCBI Taxonomy" id="1227945"/>
    <lineage>
        <taxon>Bacteria</taxon>
        <taxon>Pseudomonadati</taxon>
        <taxon>Bacteroidota</taxon>
        <taxon>Flavobacteriia</taxon>
        <taxon>Flavobacteriales</taxon>
        <taxon>Flavobacteriaceae</taxon>
        <taxon>Robertkochia</taxon>
    </lineage>
</organism>
<comment type="caution">
    <text evidence="1">The sequence shown here is derived from an EMBL/GenBank/DDBJ whole genome shotgun (WGS) entry which is preliminary data.</text>
</comment>
<reference evidence="1 2" key="1">
    <citation type="submission" date="2019-04" db="EMBL/GenBank/DDBJ databases">
        <title>Draft genome sequence of Robertkochia marina CC-AMO-30D.</title>
        <authorList>
            <person name="Hameed A."/>
            <person name="Lin S.-Y."/>
            <person name="Shahina M."/>
            <person name="Lai W.-A."/>
            <person name="Young C.-C."/>
        </authorList>
    </citation>
    <scope>NUCLEOTIDE SEQUENCE [LARGE SCALE GENOMIC DNA]</scope>
    <source>
        <strain evidence="1 2">CC-AMO-30D</strain>
    </source>
</reference>
<name>A0A4V6RRT2_9FLAO</name>